<gene>
    <name evidence="7" type="ORF">SAMN05660909_03895</name>
</gene>
<dbReference type="Pfam" id="PF02156">
    <property type="entry name" value="Glyco_hydro_26"/>
    <property type="match status" value="1"/>
</dbReference>
<name>A0A1H4ERL7_9BACT</name>
<keyword evidence="8" id="KW-1185">Reference proteome</keyword>
<dbReference type="InterPro" id="IPR017853">
    <property type="entry name" value="GH"/>
</dbReference>
<evidence type="ECO:0000313" key="7">
    <source>
        <dbReference type="EMBL" id="SEA87705.1"/>
    </source>
</evidence>
<dbReference type="GO" id="GO:0006080">
    <property type="term" value="P:substituted mannan metabolic process"/>
    <property type="evidence" value="ECO:0007669"/>
    <property type="project" value="InterPro"/>
</dbReference>
<proteinExistence type="inferred from homology"/>
<dbReference type="Proteomes" id="UP000199656">
    <property type="component" value="Unassembled WGS sequence"/>
</dbReference>
<keyword evidence="3 4" id="KW-0326">Glycosidase</keyword>
<dbReference type="STRING" id="408074.SAMN05660909_03895"/>
<evidence type="ECO:0000256" key="2">
    <source>
        <dbReference type="ARBA" id="ARBA00022801"/>
    </source>
</evidence>
<dbReference type="EMBL" id="FNRL01000020">
    <property type="protein sequence ID" value="SEA87705.1"/>
    <property type="molecule type" value="Genomic_DNA"/>
</dbReference>
<dbReference type="PRINTS" id="PR00739">
    <property type="entry name" value="GLHYDRLASE26"/>
</dbReference>
<evidence type="ECO:0000256" key="1">
    <source>
        <dbReference type="ARBA" id="ARBA00007754"/>
    </source>
</evidence>
<dbReference type="Gene3D" id="3.20.20.80">
    <property type="entry name" value="Glycosidases"/>
    <property type="match status" value="1"/>
</dbReference>
<dbReference type="PROSITE" id="PS51257">
    <property type="entry name" value="PROKAR_LIPOPROTEIN"/>
    <property type="match status" value="1"/>
</dbReference>
<keyword evidence="2 4" id="KW-0378">Hydrolase</keyword>
<sequence>MKIMSLNIIILSVLMAFGACSKNAGSTPGNEPGKDTVKSPFRTMRYLYSIAGKKTLSGMHNREPNSTPARWTNEIYNTTGRYPALWSGDFLFQQDNINNRQLMIDEAVKQWERGAVVNIMWHACNPANDEPCAWDDGAGVLSRLSDAQWRELCTDGSALNQRWKLRVDEICVFLQQLKSKGVEVLWRPMHEMNQGKFWWGGRPGAEGTVKLYRMLHDYMTKVKGLNNLIWVWDIQDFGSLSADAVNYYPGDEYFDIAALDVYDGSGYTQAKYEAMLRAARGKPVAIGECDKLPSAATLMNQPSWVFFMSWSELTYEKNTNADLKQLYNADNVVTLERMPGWK</sequence>
<feature type="signal peptide" evidence="5">
    <location>
        <begin position="1"/>
        <end position="24"/>
    </location>
</feature>
<comment type="similarity">
    <text evidence="1 4">Belongs to the glycosyl hydrolase 26 family.</text>
</comment>
<feature type="active site" description="Nucleophile" evidence="4">
    <location>
        <position position="288"/>
    </location>
</feature>
<evidence type="ECO:0000256" key="3">
    <source>
        <dbReference type="ARBA" id="ARBA00023295"/>
    </source>
</evidence>
<accession>A0A1H4ERL7</accession>
<dbReference type="RefSeq" id="WP_089763599.1">
    <property type="nucleotide sequence ID" value="NZ_BKAT01000033.1"/>
</dbReference>
<dbReference type="OrthoDB" id="9803686at2"/>
<dbReference type="InterPro" id="IPR022790">
    <property type="entry name" value="GH26_dom"/>
</dbReference>
<evidence type="ECO:0000256" key="4">
    <source>
        <dbReference type="PROSITE-ProRule" id="PRU01100"/>
    </source>
</evidence>
<evidence type="ECO:0000313" key="8">
    <source>
        <dbReference type="Proteomes" id="UP000199656"/>
    </source>
</evidence>
<reference evidence="8" key="1">
    <citation type="submission" date="2016-10" db="EMBL/GenBank/DDBJ databases">
        <authorList>
            <person name="Varghese N."/>
            <person name="Submissions S."/>
        </authorList>
    </citation>
    <scope>NUCLEOTIDE SEQUENCE [LARGE SCALE GENOMIC DNA]</scope>
    <source>
        <strain evidence="8">DSM 23920</strain>
    </source>
</reference>
<dbReference type="PANTHER" id="PTHR40079">
    <property type="entry name" value="MANNAN ENDO-1,4-BETA-MANNOSIDASE E-RELATED"/>
    <property type="match status" value="1"/>
</dbReference>
<keyword evidence="5" id="KW-0732">Signal</keyword>
<evidence type="ECO:0000256" key="5">
    <source>
        <dbReference type="SAM" id="SignalP"/>
    </source>
</evidence>
<dbReference type="PANTHER" id="PTHR40079:SF4">
    <property type="entry name" value="GH26 DOMAIN-CONTAINING PROTEIN-RELATED"/>
    <property type="match status" value="1"/>
</dbReference>
<protein>
    <submittedName>
        <fullName evidence="7">Mannan endo-1,4-beta-mannosidase</fullName>
    </submittedName>
</protein>
<feature type="domain" description="GH26" evidence="6">
    <location>
        <begin position="38"/>
        <end position="336"/>
    </location>
</feature>
<dbReference type="InterPro" id="IPR000805">
    <property type="entry name" value="Glyco_hydro_26"/>
</dbReference>
<evidence type="ECO:0000259" key="6">
    <source>
        <dbReference type="PROSITE" id="PS51764"/>
    </source>
</evidence>
<feature type="chain" id="PRO_5011765393" evidence="5">
    <location>
        <begin position="25"/>
        <end position="342"/>
    </location>
</feature>
<dbReference type="PROSITE" id="PS51764">
    <property type="entry name" value="GH26"/>
    <property type="match status" value="1"/>
</dbReference>
<dbReference type="GO" id="GO:0016985">
    <property type="term" value="F:mannan endo-1,4-beta-mannosidase activity"/>
    <property type="evidence" value="ECO:0007669"/>
    <property type="project" value="InterPro"/>
</dbReference>
<dbReference type="SUPFAM" id="SSF51445">
    <property type="entry name" value="(Trans)glycosidases"/>
    <property type="match status" value="1"/>
</dbReference>
<organism evidence="7 8">
    <name type="scientific">Chitinophaga terrae</name>
    <name type="common">ex Kim and Jung 2007</name>
    <dbReference type="NCBI Taxonomy" id="408074"/>
    <lineage>
        <taxon>Bacteria</taxon>
        <taxon>Pseudomonadati</taxon>
        <taxon>Bacteroidota</taxon>
        <taxon>Chitinophagia</taxon>
        <taxon>Chitinophagales</taxon>
        <taxon>Chitinophagaceae</taxon>
        <taxon>Chitinophaga</taxon>
    </lineage>
</organism>
<feature type="active site" description="Proton donor" evidence="4">
    <location>
        <position position="191"/>
    </location>
</feature>
<dbReference type="AlphaFoldDB" id="A0A1H4ERL7"/>